<dbReference type="AlphaFoldDB" id="A0A0G0JTV6"/>
<dbReference type="FunFam" id="1.10.10.2830:FF:000001">
    <property type="entry name" value="Chromosome partitioning protein ParB"/>
    <property type="match status" value="1"/>
</dbReference>
<dbReference type="Gene3D" id="3.90.1530.30">
    <property type="match status" value="1"/>
</dbReference>
<feature type="region of interest" description="Disordered" evidence="4">
    <location>
        <begin position="1"/>
        <end position="30"/>
    </location>
</feature>
<proteinExistence type="inferred from homology"/>
<evidence type="ECO:0000256" key="4">
    <source>
        <dbReference type="SAM" id="MobiDB-lite"/>
    </source>
</evidence>
<keyword evidence="2" id="KW-0159">Chromosome partition</keyword>
<dbReference type="PANTHER" id="PTHR33375">
    <property type="entry name" value="CHROMOSOME-PARTITIONING PROTEIN PARB-RELATED"/>
    <property type="match status" value="1"/>
</dbReference>
<dbReference type="Pfam" id="PF17762">
    <property type="entry name" value="HTH_ParB"/>
    <property type="match status" value="1"/>
</dbReference>
<comment type="caution">
    <text evidence="6">The sequence shown here is derived from an EMBL/GenBank/DDBJ whole genome shotgun (WGS) entry which is preliminary data.</text>
</comment>
<dbReference type="PANTHER" id="PTHR33375:SF1">
    <property type="entry name" value="CHROMOSOME-PARTITIONING PROTEIN PARB-RELATED"/>
    <property type="match status" value="1"/>
</dbReference>
<evidence type="ECO:0000256" key="1">
    <source>
        <dbReference type="ARBA" id="ARBA00006295"/>
    </source>
</evidence>
<dbReference type="PROSITE" id="PS50943">
    <property type="entry name" value="HTH_CROC1"/>
    <property type="match status" value="1"/>
</dbReference>
<feature type="domain" description="HTH cro/C1-type" evidence="5">
    <location>
        <begin position="140"/>
        <end position="166"/>
    </location>
</feature>
<reference evidence="6 7" key="1">
    <citation type="journal article" date="2015" name="Nature">
        <title>rRNA introns, odd ribosomes, and small enigmatic genomes across a large radiation of phyla.</title>
        <authorList>
            <person name="Brown C.T."/>
            <person name="Hug L.A."/>
            <person name="Thomas B.C."/>
            <person name="Sharon I."/>
            <person name="Castelle C.J."/>
            <person name="Singh A."/>
            <person name="Wilkins M.J."/>
            <person name="Williams K.H."/>
            <person name="Banfield J.F."/>
        </authorList>
    </citation>
    <scope>NUCLEOTIDE SEQUENCE [LARGE SCALE GENOMIC DNA]</scope>
</reference>
<dbReference type="SUPFAM" id="SSF110849">
    <property type="entry name" value="ParB/Sulfiredoxin"/>
    <property type="match status" value="1"/>
</dbReference>
<evidence type="ECO:0000256" key="2">
    <source>
        <dbReference type="ARBA" id="ARBA00022829"/>
    </source>
</evidence>
<organism evidence="6 7">
    <name type="scientific">Candidatus Falkowbacteria bacterium GW2011_GWE1_38_31</name>
    <dbReference type="NCBI Taxonomy" id="1618638"/>
    <lineage>
        <taxon>Bacteria</taxon>
        <taxon>Candidatus Falkowiibacteriota</taxon>
    </lineage>
</organism>
<accession>A0A0G0JTV6</accession>
<dbReference type="EMBL" id="LBUU01000002">
    <property type="protein sequence ID" value="KKQ70943.1"/>
    <property type="molecule type" value="Genomic_DNA"/>
</dbReference>
<comment type="similarity">
    <text evidence="1">Belongs to the ParB family.</text>
</comment>
<dbReference type="Gene3D" id="1.10.10.2830">
    <property type="match status" value="1"/>
</dbReference>
<dbReference type="SMART" id="SM00470">
    <property type="entry name" value="ParB"/>
    <property type="match status" value="1"/>
</dbReference>
<dbReference type="Proteomes" id="UP000034022">
    <property type="component" value="Unassembled WGS sequence"/>
</dbReference>
<sequence length="286" mass="31831">MTNGLGRGLGSLIPSKSAQFSQTPNELPKNDGQAIQIDIDKIIVNSLQPRKQFIDSAMDELTLSVKEYGVIQPLIVCPEKDGKHELIAGERRLRASKAAGLKTVPVIIRKVDDQEKLAVALIENIQREDLNPIDTAQACRKLMDEFNLTQDELAKKIGKPRSSVANTLRMLKLPEDIQLALMDSRITEGHAKYLVGLDSEAKQMALFRKILHNDLSVSDTNKEAKVMGGTKAARIKINYADKDKEFALREFFGAKAEIVRKGKGGQIIINFYSDEELHEIIAKVKK</sequence>
<evidence type="ECO:0000256" key="3">
    <source>
        <dbReference type="ARBA" id="ARBA00023125"/>
    </source>
</evidence>
<dbReference type="CDD" id="cd16393">
    <property type="entry name" value="SPO0J_N"/>
    <property type="match status" value="1"/>
</dbReference>
<dbReference type="InterPro" id="IPR004437">
    <property type="entry name" value="ParB/RepB/Spo0J"/>
</dbReference>
<evidence type="ECO:0000313" key="7">
    <source>
        <dbReference type="Proteomes" id="UP000034022"/>
    </source>
</evidence>
<keyword evidence="3" id="KW-0238">DNA-binding</keyword>
<dbReference type="SUPFAM" id="SSF109709">
    <property type="entry name" value="KorB DNA-binding domain-like"/>
    <property type="match status" value="1"/>
</dbReference>
<dbReference type="InterPro" id="IPR001387">
    <property type="entry name" value="Cro/C1-type_HTH"/>
</dbReference>
<dbReference type="NCBIfam" id="TIGR00180">
    <property type="entry name" value="parB_part"/>
    <property type="match status" value="1"/>
</dbReference>
<evidence type="ECO:0000259" key="5">
    <source>
        <dbReference type="PROSITE" id="PS50943"/>
    </source>
</evidence>
<feature type="compositionally biased region" description="Polar residues" evidence="4">
    <location>
        <begin position="14"/>
        <end position="25"/>
    </location>
</feature>
<dbReference type="Pfam" id="PF02195">
    <property type="entry name" value="ParB_N"/>
    <property type="match status" value="1"/>
</dbReference>
<dbReference type="InterPro" id="IPR003115">
    <property type="entry name" value="ParB_N"/>
</dbReference>
<dbReference type="FunFam" id="3.90.1530.30:FF:000001">
    <property type="entry name" value="Chromosome partitioning protein ParB"/>
    <property type="match status" value="1"/>
</dbReference>
<dbReference type="InterPro" id="IPR041468">
    <property type="entry name" value="HTH_ParB/Spo0J"/>
</dbReference>
<dbReference type="InterPro" id="IPR036086">
    <property type="entry name" value="ParB/Sulfiredoxin_sf"/>
</dbReference>
<protein>
    <submittedName>
        <fullName evidence="6">ParB-like protein nuclease domain family protein</fullName>
    </submittedName>
</protein>
<dbReference type="GO" id="GO:0005694">
    <property type="term" value="C:chromosome"/>
    <property type="evidence" value="ECO:0007669"/>
    <property type="project" value="TreeGrafter"/>
</dbReference>
<gene>
    <name evidence="6" type="ORF">US91_C0002G0022</name>
</gene>
<dbReference type="GO" id="GO:0003677">
    <property type="term" value="F:DNA binding"/>
    <property type="evidence" value="ECO:0007669"/>
    <property type="project" value="UniProtKB-KW"/>
</dbReference>
<dbReference type="InterPro" id="IPR050336">
    <property type="entry name" value="Chromosome_partition/occlusion"/>
</dbReference>
<evidence type="ECO:0000313" key="6">
    <source>
        <dbReference type="EMBL" id="KKQ70943.1"/>
    </source>
</evidence>
<name>A0A0G0JTV6_9BACT</name>
<dbReference type="GO" id="GO:0007059">
    <property type="term" value="P:chromosome segregation"/>
    <property type="evidence" value="ECO:0007669"/>
    <property type="project" value="UniProtKB-KW"/>
</dbReference>
<dbReference type="GO" id="GO:0045881">
    <property type="term" value="P:positive regulation of sporulation resulting in formation of a cellular spore"/>
    <property type="evidence" value="ECO:0007669"/>
    <property type="project" value="TreeGrafter"/>
</dbReference>